<dbReference type="InterPro" id="IPR005758">
    <property type="entry name" value="UDP-N-AcMur_Ala_ligase_MurC"/>
</dbReference>
<keyword evidence="15" id="KW-0812">Transmembrane</keyword>
<evidence type="ECO:0000256" key="7">
    <source>
        <dbReference type="ARBA" id="ARBA00022741"/>
    </source>
</evidence>
<dbReference type="GO" id="GO:0005737">
    <property type="term" value="C:cytoplasm"/>
    <property type="evidence" value="ECO:0007669"/>
    <property type="project" value="UniProtKB-SubCell"/>
</dbReference>
<dbReference type="Pfam" id="PF02875">
    <property type="entry name" value="Mur_ligase_C"/>
    <property type="match status" value="1"/>
</dbReference>
<keyword evidence="7 14" id="KW-0547">Nucleotide-binding</keyword>
<evidence type="ECO:0000256" key="10">
    <source>
        <dbReference type="ARBA" id="ARBA00022984"/>
    </source>
</evidence>
<keyword evidence="5 14" id="KW-0436">Ligase</keyword>
<keyword evidence="15" id="KW-0472">Membrane</keyword>
<dbReference type="Pfam" id="PF01225">
    <property type="entry name" value="Mur_ligase"/>
    <property type="match status" value="1"/>
</dbReference>
<comment type="subcellular location">
    <subcellularLocation>
        <location evidence="1 14">Cytoplasm</location>
    </subcellularLocation>
</comment>
<evidence type="ECO:0000256" key="3">
    <source>
        <dbReference type="ARBA" id="ARBA00012211"/>
    </source>
</evidence>
<comment type="catalytic activity">
    <reaction evidence="13 14">
        <text>UDP-N-acetyl-alpha-D-muramate + L-alanine + ATP = UDP-N-acetyl-alpha-D-muramoyl-L-alanine + ADP + phosphate + H(+)</text>
        <dbReference type="Rhea" id="RHEA:23372"/>
        <dbReference type="ChEBI" id="CHEBI:15378"/>
        <dbReference type="ChEBI" id="CHEBI:30616"/>
        <dbReference type="ChEBI" id="CHEBI:43474"/>
        <dbReference type="ChEBI" id="CHEBI:57972"/>
        <dbReference type="ChEBI" id="CHEBI:70757"/>
        <dbReference type="ChEBI" id="CHEBI:83898"/>
        <dbReference type="ChEBI" id="CHEBI:456216"/>
        <dbReference type="EC" id="6.3.2.8"/>
    </reaction>
</comment>
<evidence type="ECO:0000313" key="20">
    <source>
        <dbReference type="Proteomes" id="UP000282654"/>
    </source>
</evidence>
<dbReference type="NCBIfam" id="TIGR01082">
    <property type="entry name" value="murC"/>
    <property type="match status" value="1"/>
</dbReference>
<dbReference type="InterPro" id="IPR000713">
    <property type="entry name" value="Mur_ligase_N"/>
</dbReference>
<comment type="pathway">
    <text evidence="2 14">Cell wall biogenesis; peptidoglycan biosynthesis.</text>
</comment>
<evidence type="ECO:0000256" key="4">
    <source>
        <dbReference type="ARBA" id="ARBA00022490"/>
    </source>
</evidence>
<keyword evidence="10 14" id="KW-0573">Peptidoglycan synthesis</keyword>
<protein>
    <recommendedName>
        <fullName evidence="3 14">UDP-N-acetylmuramate--L-alanine ligase</fullName>
        <ecNumber evidence="3 14">6.3.2.8</ecNumber>
    </recommendedName>
    <alternativeName>
        <fullName evidence="14">UDP-N-acetylmuramoyl-L-alanine synthetase</fullName>
    </alternativeName>
</protein>
<dbReference type="GO" id="GO:0008360">
    <property type="term" value="P:regulation of cell shape"/>
    <property type="evidence" value="ECO:0007669"/>
    <property type="project" value="UniProtKB-KW"/>
</dbReference>
<dbReference type="PANTHER" id="PTHR43445:SF3">
    <property type="entry name" value="UDP-N-ACETYLMURAMATE--L-ALANINE LIGASE"/>
    <property type="match status" value="1"/>
</dbReference>
<dbReference type="InterPro" id="IPR004101">
    <property type="entry name" value="Mur_ligase_C"/>
</dbReference>
<dbReference type="AlphaFoldDB" id="A0A3N5ANV7"/>
<dbReference type="RefSeq" id="WP_123929007.1">
    <property type="nucleotide sequence ID" value="NZ_RKRE01000002.1"/>
</dbReference>
<comment type="similarity">
    <text evidence="14">Belongs to the MurCDEF family.</text>
</comment>
<dbReference type="GO" id="GO:0051301">
    <property type="term" value="P:cell division"/>
    <property type="evidence" value="ECO:0007669"/>
    <property type="project" value="UniProtKB-KW"/>
</dbReference>
<feature type="binding site" evidence="14">
    <location>
        <begin position="112"/>
        <end position="118"/>
    </location>
    <ligand>
        <name>ATP</name>
        <dbReference type="ChEBI" id="CHEBI:30616"/>
    </ligand>
</feature>
<evidence type="ECO:0000259" key="18">
    <source>
        <dbReference type="Pfam" id="PF08245"/>
    </source>
</evidence>
<dbReference type="HAMAP" id="MF_00046">
    <property type="entry name" value="MurC"/>
    <property type="match status" value="1"/>
</dbReference>
<feature type="transmembrane region" description="Helical" evidence="15">
    <location>
        <begin position="6"/>
        <end position="27"/>
    </location>
</feature>
<dbReference type="GO" id="GO:0005524">
    <property type="term" value="F:ATP binding"/>
    <property type="evidence" value="ECO:0007669"/>
    <property type="project" value="UniProtKB-UniRule"/>
</dbReference>
<keyword evidence="20" id="KW-1185">Reference proteome</keyword>
<comment type="function">
    <text evidence="14">Cell wall formation.</text>
</comment>
<evidence type="ECO:0000256" key="1">
    <source>
        <dbReference type="ARBA" id="ARBA00004496"/>
    </source>
</evidence>
<dbReference type="PANTHER" id="PTHR43445">
    <property type="entry name" value="UDP-N-ACETYLMURAMATE--L-ALANINE LIGASE-RELATED"/>
    <property type="match status" value="1"/>
</dbReference>
<dbReference type="OrthoDB" id="9804126at2"/>
<dbReference type="Gene3D" id="3.40.1190.10">
    <property type="entry name" value="Mur-like, catalytic domain"/>
    <property type="match status" value="1"/>
</dbReference>
<dbReference type="SUPFAM" id="SSF53244">
    <property type="entry name" value="MurD-like peptide ligases, peptide-binding domain"/>
    <property type="match status" value="1"/>
</dbReference>
<dbReference type="GO" id="GO:0071555">
    <property type="term" value="P:cell wall organization"/>
    <property type="evidence" value="ECO:0007669"/>
    <property type="project" value="UniProtKB-KW"/>
</dbReference>
<evidence type="ECO:0000256" key="15">
    <source>
        <dbReference type="SAM" id="Phobius"/>
    </source>
</evidence>
<dbReference type="SUPFAM" id="SSF51984">
    <property type="entry name" value="MurCD N-terminal domain"/>
    <property type="match status" value="1"/>
</dbReference>
<dbReference type="Gene3D" id="3.90.190.20">
    <property type="entry name" value="Mur ligase, C-terminal domain"/>
    <property type="match status" value="1"/>
</dbReference>
<keyword evidence="11 14" id="KW-0131">Cell cycle</keyword>
<evidence type="ECO:0000259" key="16">
    <source>
        <dbReference type="Pfam" id="PF01225"/>
    </source>
</evidence>
<evidence type="ECO:0000256" key="8">
    <source>
        <dbReference type="ARBA" id="ARBA00022840"/>
    </source>
</evidence>
<evidence type="ECO:0000256" key="14">
    <source>
        <dbReference type="HAMAP-Rule" id="MF_00046"/>
    </source>
</evidence>
<dbReference type="SUPFAM" id="SSF53623">
    <property type="entry name" value="MurD-like peptide ligases, catalytic domain"/>
    <property type="match status" value="1"/>
</dbReference>
<dbReference type="InterPro" id="IPR013221">
    <property type="entry name" value="Mur_ligase_cen"/>
</dbReference>
<evidence type="ECO:0000259" key="17">
    <source>
        <dbReference type="Pfam" id="PF02875"/>
    </source>
</evidence>
<dbReference type="GO" id="GO:0008763">
    <property type="term" value="F:UDP-N-acetylmuramate-L-alanine ligase activity"/>
    <property type="evidence" value="ECO:0007669"/>
    <property type="project" value="UniProtKB-UniRule"/>
</dbReference>
<keyword evidence="15" id="KW-1133">Transmembrane helix</keyword>
<sequence length="458" mass="48455">MGKIPHNVHFIGIGGVGMSGLAALLLLRGHRVTGSDLKPSALTERLQAQGATVYKGHKAENVGAAELVVVSSAIGPENPELLAARERGIPVMRRGELLSAVLRGYRGIAVAGAHGKTTTTAMVGAVLMAGGLDPTILVGGNWPAIGGNFRMGGGPCFVTEADESDASFLLLSPEVAAVTNIENDHLDYYGSVENLIRAFRDFLGRVAPGGIAVVCWDDPNLRALAREAPKPVVSYGVGEGADWRVAEVSLRGPVSEATLYFRGERIGRLRLNIPGMHNLLNAAGAVAVGHHLGVPFAVAAGALEGFRGVGRRFELLGKARGVTVIDDYAHHPTEIAATIRMARQLAPKRVVAVFQPHRYTRTALLYPEFGRAFSEADVVVVGEIYNAGEKPIPGVSADLIREAIRQHDRREVLRLPNTNGAAYVKELVQPGDIVLTLGAGDIYKVGQALVALLEADNG</sequence>
<evidence type="ECO:0000256" key="5">
    <source>
        <dbReference type="ARBA" id="ARBA00022598"/>
    </source>
</evidence>
<evidence type="ECO:0000256" key="11">
    <source>
        <dbReference type="ARBA" id="ARBA00023306"/>
    </source>
</evidence>
<evidence type="ECO:0000256" key="13">
    <source>
        <dbReference type="ARBA" id="ARBA00047833"/>
    </source>
</evidence>
<dbReference type="UniPathway" id="UPA00219"/>
<name>A0A3N5ANV7_9THEO</name>
<comment type="caution">
    <text evidence="19">The sequence shown here is derived from an EMBL/GenBank/DDBJ whole genome shotgun (WGS) entry which is preliminary data.</text>
</comment>
<dbReference type="InterPro" id="IPR050061">
    <property type="entry name" value="MurCDEF_pg_biosynth"/>
</dbReference>
<gene>
    <name evidence="14" type="primary">murC</name>
    <name evidence="19" type="ORF">EDD75_1037</name>
</gene>
<evidence type="ECO:0000256" key="6">
    <source>
        <dbReference type="ARBA" id="ARBA00022618"/>
    </source>
</evidence>
<feature type="domain" description="Mur ligase central" evidence="18">
    <location>
        <begin position="110"/>
        <end position="288"/>
    </location>
</feature>
<dbReference type="EC" id="6.3.2.8" evidence="3 14"/>
<keyword evidence="12 14" id="KW-0961">Cell wall biogenesis/degradation</keyword>
<dbReference type="InterPro" id="IPR036615">
    <property type="entry name" value="Mur_ligase_C_dom_sf"/>
</dbReference>
<evidence type="ECO:0000256" key="9">
    <source>
        <dbReference type="ARBA" id="ARBA00022960"/>
    </source>
</evidence>
<dbReference type="Gene3D" id="3.40.50.720">
    <property type="entry name" value="NAD(P)-binding Rossmann-like Domain"/>
    <property type="match status" value="1"/>
</dbReference>
<keyword evidence="4 14" id="KW-0963">Cytoplasm</keyword>
<reference evidence="19 20" key="1">
    <citation type="submission" date="2018-11" db="EMBL/GenBank/DDBJ databases">
        <title>Genomic Encyclopedia of Type Strains, Phase IV (KMG-IV): sequencing the most valuable type-strain genomes for metagenomic binning, comparative biology and taxonomic classification.</title>
        <authorList>
            <person name="Goeker M."/>
        </authorList>
    </citation>
    <scope>NUCLEOTIDE SEQUENCE [LARGE SCALE GENOMIC DNA]</scope>
    <source>
        <strain evidence="19 20">DSM 102936</strain>
    </source>
</reference>
<evidence type="ECO:0000313" key="19">
    <source>
        <dbReference type="EMBL" id="RPF46779.1"/>
    </source>
</evidence>
<evidence type="ECO:0000256" key="12">
    <source>
        <dbReference type="ARBA" id="ARBA00023316"/>
    </source>
</evidence>
<evidence type="ECO:0000256" key="2">
    <source>
        <dbReference type="ARBA" id="ARBA00004752"/>
    </source>
</evidence>
<organism evidence="19 20">
    <name type="scientific">Thermodesulfitimonas autotrophica</name>
    <dbReference type="NCBI Taxonomy" id="1894989"/>
    <lineage>
        <taxon>Bacteria</taxon>
        <taxon>Bacillati</taxon>
        <taxon>Bacillota</taxon>
        <taxon>Clostridia</taxon>
        <taxon>Thermoanaerobacterales</taxon>
        <taxon>Thermoanaerobacteraceae</taxon>
        <taxon>Thermodesulfitimonas</taxon>
    </lineage>
</organism>
<dbReference type="Proteomes" id="UP000282654">
    <property type="component" value="Unassembled WGS sequence"/>
</dbReference>
<keyword evidence="9 14" id="KW-0133">Cell shape</keyword>
<dbReference type="EMBL" id="RKRE01000002">
    <property type="protein sequence ID" value="RPF46779.1"/>
    <property type="molecule type" value="Genomic_DNA"/>
</dbReference>
<feature type="domain" description="Mur ligase C-terminal" evidence="17">
    <location>
        <begin position="311"/>
        <end position="440"/>
    </location>
</feature>
<dbReference type="InterPro" id="IPR036565">
    <property type="entry name" value="Mur-like_cat_sf"/>
</dbReference>
<proteinExistence type="inferred from homology"/>
<accession>A0A3N5ANV7</accession>
<feature type="domain" description="Mur ligase N-terminal catalytic" evidence="16">
    <location>
        <begin position="8"/>
        <end position="105"/>
    </location>
</feature>
<dbReference type="GO" id="GO:0009252">
    <property type="term" value="P:peptidoglycan biosynthetic process"/>
    <property type="evidence" value="ECO:0007669"/>
    <property type="project" value="UniProtKB-UniRule"/>
</dbReference>
<keyword evidence="8 14" id="KW-0067">ATP-binding</keyword>
<keyword evidence="6 14" id="KW-0132">Cell division</keyword>
<dbReference type="Pfam" id="PF08245">
    <property type="entry name" value="Mur_ligase_M"/>
    <property type="match status" value="1"/>
</dbReference>